<dbReference type="PROSITE" id="PS50110">
    <property type="entry name" value="RESPONSE_REGULATORY"/>
    <property type="match status" value="1"/>
</dbReference>
<proteinExistence type="predicted"/>
<dbReference type="SMART" id="SM00448">
    <property type="entry name" value="REC"/>
    <property type="match status" value="1"/>
</dbReference>
<dbReference type="HOGENOM" id="CLU_000445_69_17_10"/>
<dbReference type="Pfam" id="PF00072">
    <property type="entry name" value="Response_reg"/>
    <property type="match status" value="1"/>
</dbReference>
<evidence type="ECO:0000313" key="4">
    <source>
        <dbReference type="Proteomes" id="UP000003919"/>
    </source>
</evidence>
<dbReference type="AlphaFoldDB" id="A3HRN8"/>
<keyword evidence="1" id="KW-0597">Phosphoprotein</keyword>
<feature type="modified residue" description="4-aspartylphosphate" evidence="1">
    <location>
        <position position="60"/>
    </location>
</feature>
<name>A3HRN8_9BACT</name>
<dbReference type="PANTHER" id="PTHR43228:SF1">
    <property type="entry name" value="TWO-COMPONENT RESPONSE REGULATOR ARR22"/>
    <property type="match status" value="1"/>
</dbReference>
<evidence type="ECO:0000259" key="2">
    <source>
        <dbReference type="PROSITE" id="PS50110"/>
    </source>
</evidence>
<dbReference type="STRING" id="388413.ALPR1_09835"/>
<comment type="caution">
    <text evidence="3">The sequence shown here is derived from an EMBL/GenBank/DDBJ whole genome shotgun (WGS) entry which is preliminary data.</text>
</comment>
<dbReference type="RefSeq" id="WP_008200179.1">
    <property type="nucleotide sequence ID" value="NZ_CM001023.1"/>
</dbReference>
<dbReference type="Gene3D" id="3.40.50.2300">
    <property type="match status" value="1"/>
</dbReference>
<evidence type="ECO:0000313" key="3">
    <source>
        <dbReference type="EMBL" id="EAZ82506.1"/>
    </source>
</evidence>
<reference evidence="3 4" key="1">
    <citation type="journal article" date="2011" name="J. Bacteriol.">
        <title>Complete genome sequence of Algoriphagus sp. PR1, bacterial prey of a colony-forming choanoflagellate.</title>
        <authorList>
            <person name="Alegado R.A."/>
            <person name="Ferriera S."/>
            <person name="Nusbaum C."/>
            <person name="Young S.K."/>
            <person name="Zeng Q."/>
            <person name="Imamovic A."/>
            <person name="Fairclough S.R."/>
            <person name="King N."/>
        </authorList>
    </citation>
    <scope>NUCLEOTIDE SEQUENCE [LARGE SCALE GENOMIC DNA]</scope>
    <source>
        <strain evidence="3 4">PR1</strain>
    </source>
</reference>
<dbReference type="PANTHER" id="PTHR43228">
    <property type="entry name" value="TWO-COMPONENT RESPONSE REGULATOR"/>
    <property type="match status" value="1"/>
</dbReference>
<dbReference type="InterPro" id="IPR001789">
    <property type="entry name" value="Sig_transdc_resp-reg_receiver"/>
</dbReference>
<dbReference type="GO" id="GO:0000160">
    <property type="term" value="P:phosphorelay signal transduction system"/>
    <property type="evidence" value="ECO:0007669"/>
    <property type="project" value="InterPro"/>
</dbReference>
<dbReference type="eggNOG" id="COG3437">
    <property type="taxonomic scope" value="Bacteria"/>
</dbReference>
<gene>
    <name evidence="3" type="ORF">ALPR1_09835</name>
</gene>
<dbReference type="InterPro" id="IPR011006">
    <property type="entry name" value="CheY-like_superfamily"/>
</dbReference>
<keyword evidence="4" id="KW-1185">Reference proteome</keyword>
<dbReference type="EMBL" id="AAXU02000001">
    <property type="protein sequence ID" value="EAZ82506.1"/>
    <property type="molecule type" value="Genomic_DNA"/>
</dbReference>
<dbReference type="InterPro" id="IPR052048">
    <property type="entry name" value="ST_Response_Regulator"/>
</dbReference>
<evidence type="ECO:0000256" key="1">
    <source>
        <dbReference type="PROSITE-ProRule" id="PRU00169"/>
    </source>
</evidence>
<organism evidence="3 4">
    <name type="scientific">Algoriphagus machipongonensis</name>
    <dbReference type="NCBI Taxonomy" id="388413"/>
    <lineage>
        <taxon>Bacteria</taxon>
        <taxon>Pseudomonadati</taxon>
        <taxon>Bacteroidota</taxon>
        <taxon>Cytophagia</taxon>
        <taxon>Cytophagales</taxon>
        <taxon>Cyclobacteriaceae</taxon>
        <taxon>Algoriphagus</taxon>
    </lineage>
</organism>
<dbReference type="SUPFAM" id="SSF52172">
    <property type="entry name" value="CheY-like"/>
    <property type="match status" value="1"/>
</dbReference>
<sequence length="137" mass="15908">MKEKRVKVLFIDDEFLERIKFSETVKLLDIKIDLMLAENGWDAIALLGKSSTFPDIIVHDINMPDMNGIEFLKKLQSVEAYRRIPKITFTSSKKASDIHECLELGVNSILQKPLDPEKYQETILLLIKYWNLNINRA</sequence>
<dbReference type="Proteomes" id="UP000003919">
    <property type="component" value="Unassembled WGS sequence"/>
</dbReference>
<accession>A3HRN8</accession>
<dbReference type="OrthoDB" id="7631574at2"/>
<protein>
    <submittedName>
        <fullName evidence="3">Response regulator</fullName>
    </submittedName>
</protein>
<feature type="domain" description="Response regulatory" evidence="2">
    <location>
        <begin position="7"/>
        <end position="127"/>
    </location>
</feature>